<comment type="caution">
    <text evidence="1">The sequence shown here is derived from an EMBL/GenBank/DDBJ whole genome shotgun (WGS) entry which is preliminary data.</text>
</comment>
<proteinExistence type="predicted"/>
<protein>
    <submittedName>
        <fullName evidence="1">Uncharacterized protein</fullName>
    </submittedName>
</protein>
<accession>A0A3M6UMN5</accession>
<evidence type="ECO:0000313" key="1">
    <source>
        <dbReference type="EMBL" id="RMX54953.1"/>
    </source>
</evidence>
<dbReference type="EMBL" id="RCHS01001150">
    <property type="protein sequence ID" value="RMX54953.1"/>
    <property type="molecule type" value="Genomic_DNA"/>
</dbReference>
<dbReference type="AlphaFoldDB" id="A0A3M6UMN5"/>
<feature type="non-terminal residue" evidence="1">
    <location>
        <position position="96"/>
    </location>
</feature>
<organism evidence="1 2">
    <name type="scientific">Pocillopora damicornis</name>
    <name type="common">Cauliflower coral</name>
    <name type="synonym">Millepora damicornis</name>
    <dbReference type="NCBI Taxonomy" id="46731"/>
    <lineage>
        <taxon>Eukaryota</taxon>
        <taxon>Metazoa</taxon>
        <taxon>Cnidaria</taxon>
        <taxon>Anthozoa</taxon>
        <taxon>Hexacorallia</taxon>
        <taxon>Scleractinia</taxon>
        <taxon>Astrocoeniina</taxon>
        <taxon>Pocilloporidae</taxon>
        <taxon>Pocillopora</taxon>
    </lineage>
</organism>
<dbReference type="Proteomes" id="UP000275408">
    <property type="component" value="Unassembled WGS sequence"/>
</dbReference>
<reference evidence="1 2" key="1">
    <citation type="journal article" date="2018" name="Sci. Rep.">
        <title>Comparative analysis of the Pocillopora damicornis genome highlights role of immune system in coral evolution.</title>
        <authorList>
            <person name="Cunning R."/>
            <person name="Bay R.A."/>
            <person name="Gillette P."/>
            <person name="Baker A.C."/>
            <person name="Traylor-Knowles N."/>
        </authorList>
    </citation>
    <scope>NUCLEOTIDE SEQUENCE [LARGE SCALE GENOMIC DNA]</scope>
    <source>
        <strain evidence="1">RSMAS</strain>
        <tissue evidence="1">Whole animal</tissue>
    </source>
</reference>
<evidence type="ECO:0000313" key="2">
    <source>
        <dbReference type="Proteomes" id="UP000275408"/>
    </source>
</evidence>
<keyword evidence="2" id="KW-1185">Reference proteome</keyword>
<sequence>DLYLYQFIYLQNIPLLKLLQKFAVHTSVALFFTGASLAIETHQNIAVMAVWKKEKGKNGKKIGKMEKTHFGCYSKSRSIGNLDDTPPLGNCTWALL</sequence>
<name>A0A3M6UMN5_POCDA</name>
<gene>
    <name evidence="1" type="ORF">pdam_00012685</name>
</gene>
<feature type="non-terminal residue" evidence="1">
    <location>
        <position position="1"/>
    </location>
</feature>